<feature type="transmembrane region" description="Helical" evidence="1">
    <location>
        <begin position="12"/>
        <end position="33"/>
    </location>
</feature>
<dbReference type="RefSeq" id="WP_327599057.1">
    <property type="nucleotide sequence ID" value="NZ_JAYXHS010000002.1"/>
</dbReference>
<dbReference type="EMBL" id="JAYXHS010000002">
    <property type="protein sequence ID" value="MEC5386080.1"/>
    <property type="molecule type" value="Genomic_DNA"/>
</dbReference>
<protein>
    <recommendedName>
        <fullName evidence="4">MSHA biogenesis protein MshP</fullName>
    </recommendedName>
</protein>
<sequence length="146" mass="15136">MRPDRRLGSARGFVLPAAIFLLVIMATLAAFLVQVTTASLTGSAQDMQGARASQAARLGIEAGLYAVQVNGNCPGATLSGVAGLTGFKITWACAVSNFNEGGTPHTIYQITSTACTTTGATCPSSSTSEMQSNDYVERQLVVVTEK</sequence>
<accession>A0ABU6K335</accession>
<keyword evidence="3" id="KW-1185">Reference proteome</keyword>
<dbReference type="Proteomes" id="UP001331561">
    <property type="component" value="Unassembled WGS sequence"/>
</dbReference>
<proteinExistence type="predicted"/>
<evidence type="ECO:0000313" key="2">
    <source>
        <dbReference type="EMBL" id="MEC5386080.1"/>
    </source>
</evidence>
<keyword evidence="1" id="KW-0812">Transmembrane</keyword>
<gene>
    <name evidence="2" type="ORF">VVD49_10110</name>
</gene>
<comment type="caution">
    <text evidence="2">The sequence shown here is derived from an EMBL/GenBank/DDBJ whole genome shotgun (WGS) entry which is preliminary data.</text>
</comment>
<evidence type="ECO:0008006" key="4">
    <source>
        <dbReference type="Google" id="ProtNLM"/>
    </source>
</evidence>
<organism evidence="2 3">
    <name type="scientific">Uliginosibacterium silvisoli</name>
    <dbReference type="NCBI Taxonomy" id="3114758"/>
    <lineage>
        <taxon>Bacteria</taxon>
        <taxon>Pseudomonadati</taxon>
        <taxon>Pseudomonadota</taxon>
        <taxon>Betaproteobacteria</taxon>
        <taxon>Rhodocyclales</taxon>
        <taxon>Zoogloeaceae</taxon>
        <taxon>Uliginosibacterium</taxon>
    </lineage>
</organism>
<evidence type="ECO:0000256" key="1">
    <source>
        <dbReference type="SAM" id="Phobius"/>
    </source>
</evidence>
<evidence type="ECO:0000313" key="3">
    <source>
        <dbReference type="Proteomes" id="UP001331561"/>
    </source>
</evidence>
<reference evidence="2 3" key="1">
    <citation type="submission" date="2024-01" db="EMBL/GenBank/DDBJ databases">
        <title>Uliginosibacterium soil sp. nov.</title>
        <authorList>
            <person name="Lv Y."/>
        </authorList>
    </citation>
    <scope>NUCLEOTIDE SEQUENCE [LARGE SCALE GENOMIC DNA]</scope>
    <source>
        <strain evidence="2 3">H3</strain>
    </source>
</reference>
<keyword evidence="1" id="KW-1133">Transmembrane helix</keyword>
<name>A0ABU6K335_9RHOO</name>
<keyword evidence="1" id="KW-0472">Membrane</keyword>